<comment type="caution">
    <text evidence="1">The sequence shown here is derived from an EMBL/GenBank/DDBJ whole genome shotgun (WGS) entry which is preliminary data.</text>
</comment>
<protein>
    <submittedName>
        <fullName evidence="1">Uncharacterized protein</fullName>
    </submittedName>
</protein>
<proteinExistence type="predicted"/>
<dbReference type="PANTHER" id="PTHR36005:SF1">
    <property type="entry name" value="DNA LIGASE-LIKE PROTEIN"/>
    <property type="match status" value="1"/>
</dbReference>
<sequence length="817" mass="91286">MESDDDFEFFSTAEAEPPSPQSHVRKLKRLRRAAEVVTPHPLIEPAENDLPSVHALDSADSEPVHAVESNGAEAEEPSDGLQHSAAKNGTEDDTAGFGSVAMEPEKEDELQQVSEFDSLESNGAEVEDPSDGLQHSGAENGTEDDTTGFGSVTMEPDKESELQQISEFDLVDEEINVGDEPREGSEDLITRAPEDNLQQVGPSETKRKKKKKKKKDKKKRTDSSTDDDNDQIKATHVINKRREEKERRDRMQQLRADSQRVLRESRDASFKPIPMVLKPISSVLEKIRQRKLEMSKKTVSVKSTNLASRYFDFSEEEDVDIDLNDSVLPRGGDEMVPGSIVDEAVAEPTETRTIPDVGPIGGPDDIADDLSPESAAGQKTLHEELKPAFQAPIDDTQESFPDCENNETKEDAGTDSPSSPVEEVFAPSELAMKLKFDSALMSDDEEDNDKENIDFHLVRDVDLSLPIKDPVKDFLDEEAEEEDDSDGDPFNGQDDEDEDIEDAEELNDMIATNYTEKPRDNEMRNELHQKWLEQQDAAGMENLLQRVKGAPKQREATLLEEEEDQEEEEDEDSEEEFGEDNEEGLPLKTLAQMNLRKAKQTISEMFTEKDDAYISSEDEESERILIKQSLSEKIEGQAKLLSPAEDESSREVFSRIKKLNIVPENKRRAKPSALHDLSLASGRVNSFLKPSFLGKGSSSLPSKNQKSSAFRSFIFGRDDSNSRSTESASEESPDTVQRDSRPIRTPSAKFRSPQTKPCTHSAKVSAEADSTTSLYDILRRPPIKSDSCVRDVVDVRTKSIFAAFRLGKRSREGRVVM</sequence>
<dbReference type="EMBL" id="PGOL01002987">
    <property type="protein sequence ID" value="PKI43739.1"/>
    <property type="molecule type" value="Genomic_DNA"/>
</dbReference>
<dbReference type="Proteomes" id="UP000233551">
    <property type="component" value="Unassembled WGS sequence"/>
</dbReference>
<dbReference type="GeneID" id="116193269"/>
<keyword evidence="2" id="KW-1185">Reference proteome</keyword>
<accession>A0A2I0IIA0</accession>
<dbReference type="STRING" id="22663.A0A2I0IIA0"/>
<dbReference type="PANTHER" id="PTHR36005">
    <property type="entry name" value="DNA LIGASE-LIKE PROTEIN"/>
    <property type="match status" value="1"/>
</dbReference>
<organism evidence="1 2">
    <name type="scientific">Punica granatum</name>
    <name type="common">Pomegranate</name>
    <dbReference type="NCBI Taxonomy" id="22663"/>
    <lineage>
        <taxon>Eukaryota</taxon>
        <taxon>Viridiplantae</taxon>
        <taxon>Streptophyta</taxon>
        <taxon>Embryophyta</taxon>
        <taxon>Tracheophyta</taxon>
        <taxon>Spermatophyta</taxon>
        <taxon>Magnoliopsida</taxon>
        <taxon>eudicotyledons</taxon>
        <taxon>Gunneridae</taxon>
        <taxon>Pentapetalae</taxon>
        <taxon>rosids</taxon>
        <taxon>malvids</taxon>
        <taxon>Myrtales</taxon>
        <taxon>Lythraceae</taxon>
        <taxon>Punica</taxon>
    </lineage>
</organism>
<gene>
    <name evidence="1" type="ORF">CRG98_035845</name>
</gene>
<evidence type="ECO:0000313" key="2">
    <source>
        <dbReference type="Proteomes" id="UP000233551"/>
    </source>
</evidence>
<dbReference type="AlphaFoldDB" id="A0A2I0IIA0"/>
<name>A0A2I0IIA0_PUNGR</name>
<dbReference type="OrthoDB" id="1919305at2759"/>
<reference evidence="1 2" key="1">
    <citation type="submission" date="2017-11" db="EMBL/GenBank/DDBJ databases">
        <title>De-novo sequencing of pomegranate (Punica granatum L.) genome.</title>
        <authorList>
            <person name="Akparov Z."/>
            <person name="Amiraslanov A."/>
            <person name="Hajiyeva S."/>
            <person name="Abbasov M."/>
            <person name="Kaur K."/>
            <person name="Hamwieh A."/>
            <person name="Solovyev V."/>
            <person name="Salamov A."/>
            <person name="Braich B."/>
            <person name="Kosarev P."/>
            <person name="Mahmoud A."/>
            <person name="Hajiyev E."/>
            <person name="Babayeva S."/>
            <person name="Izzatullayeva V."/>
            <person name="Mammadov A."/>
            <person name="Mammadov A."/>
            <person name="Sharifova S."/>
            <person name="Ojaghi J."/>
            <person name="Eynullazada K."/>
            <person name="Bayramov B."/>
            <person name="Abdulazimova A."/>
            <person name="Shahmuradov I."/>
        </authorList>
    </citation>
    <scope>NUCLEOTIDE SEQUENCE [LARGE SCALE GENOMIC DNA]</scope>
    <source>
        <strain evidence="2">cv. AG2017</strain>
        <tissue evidence="1">Leaf</tissue>
    </source>
</reference>
<evidence type="ECO:0000313" key="1">
    <source>
        <dbReference type="EMBL" id="PKI43739.1"/>
    </source>
</evidence>